<comment type="caution">
    <text evidence="1">The sequence shown here is derived from an EMBL/GenBank/DDBJ whole genome shotgun (WGS) entry which is preliminary data.</text>
</comment>
<gene>
    <name evidence="1" type="ORF">N7469_002044</name>
</gene>
<dbReference type="RefSeq" id="XP_056503458.1">
    <property type="nucleotide sequence ID" value="XM_056640964.1"/>
</dbReference>
<evidence type="ECO:0000313" key="1">
    <source>
        <dbReference type="EMBL" id="KAJ5240453.1"/>
    </source>
</evidence>
<protein>
    <submittedName>
        <fullName evidence="1">Uncharacterized protein</fullName>
    </submittedName>
</protein>
<sequence length="62" mass="7169">MHPSLDAQMQFLQRALSHQDAGNERIRANLADIFSRLAAMEAHVKDLDKKEPVALKKNRWKE</sequence>
<reference evidence="1" key="1">
    <citation type="submission" date="2022-11" db="EMBL/GenBank/DDBJ databases">
        <authorList>
            <person name="Petersen C."/>
        </authorList>
    </citation>
    <scope>NUCLEOTIDE SEQUENCE</scope>
    <source>
        <strain evidence="1">IBT 23319</strain>
    </source>
</reference>
<dbReference type="Proteomes" id="UP001147733">
    <property type="component" value="Unassembled WGS sequence"/>
</dbReference>
<accession>A0A9W9P9Q3</accession>
<organism evidence="1 2">
    <name type="scientific">Penicillium citrinum</name>
    <dbReference type="NCBI Taxonomy" id="5077"/>
    <lineage>
        <taxon>Eukaryota</taxon>
        <taxon>Fungi</taxon>
        <taxon>Dikarya</taxon>
        <taxon>Ascomycota</taxon>
        <taxon>Pezizomycotina</taxon>
        <taxon>Eurotiomycetes</taxon>
        <taxon>Eurotiomycetidae</taxon>
        <taxon>Eurotiales</taxon>
        <taxon>Aspergillaceae</taxon>
        <taxon>Penicillium</taxon>
    </lineage>
</organism>
<keyword evidence="2" id="KW-1185">Reference proteome</keyword>
<reference evidence="1" key="2">
    <citation type="journal article" date="2023" name="IMA Fungus">
        <title>Comparative genomic study of the Penicillium genus elucidates a diverse pangenome and 15 lateral gene transfer events.</title>
        <authorList>
            <person name="Petersen C."/>
            <person name="Sorensen T."/>
            <person name="Nielsen M.R."/>
            <person name="Sondergaard T.E."/>
            <person name="Sorensen J.L."/>
            <person name="Fitzpatrick D.A."/>
            <person name="Frisvad J.C."/>
            <person name="Nielsen K.L."/>
        </authorList>
    </citation>
    <scope>NUCLEOTIDE SEQUENCE</scope>
    <source>
        <strain evidence="1">IBT 23319</strain>
    </source>
</reference>
<dbReference type="GeneID" id="81380131"/>
<name>A0A9W9P9Q3_PENCI</name>
<dbReference type="AlphaFoldDB" id="A0A9W9P9Q3"/>
<proteinExistence type="predicted"/>
<evidence type="ECO:0000313" key="2">
    <source>
        <dbReference type="Proteomes" id="UP001147733"/>
    </source>
</evidence>
<dbReference type="EMBL" id="JAPQKT010000002">
    <property type="protein sequence ID" value="KAJ5240453.1"/>
    <property type="molecule type" value="Genomic_DNA"/>
</dbReference>